<comment type="caution">
    <text evidence="3">The sequence shown here is derived from an EMBL/GenBank/DDBJ whole genome shotgun (WGS) entry which is preliminary data.</text>
</comment>
<dbReference type="Pfam" id="PF04993">
    <property type="entry name" value="TfoX_N"/>
    <property type="match status" value="1"/>
</dbReference>
<keyword evidence="4" id="KW-1185">Reference proteome</keyword>
<protein>
    <submittedName>
        <fullName evidence="3">Competence protein TfoX</fullName>
    </submittedName>
</protein>
<feature type="domain" description="TfoX N-terminal" evidence="2">
    <location>
        <begin position="12"/>
        <end position="105"/>
    </location>
</feature>
<name>A0A3N7HZM0_9BURK</name>
<dbReference type="RefSeq" id="WP_124539295.1">
    <property type="nucleotide sequence ID" value="NZ_QUSW01000001.1"/>
</dbReference>
<evidence type="ECO:0000259" key="2">
    <source>
        <dbReference type="Pfam" id="PF04993"/>
    </source>
</evidence>
<dbReference type="EMBL" id="QUSW01000001">
    <property type="protein sequence ID" value="RQP26896.1"/>
    <property type="molecule type" value="Genomic_DNA"/>
</dbReference>
<dbReference type="OrthoDB" id="8687154at2"/>
<dbReference type="AlphaFoldDB" id="A0A3N7HZM0"/>
<dbReference type="SUPFAM" id="SSF159894">
    <property type="entry name" value="YgaC/TfoX-N like"/>
    <property type="match status" value="1"/>
</dbReference>
<accession>A0A3N7HZM0</accession>
<reference evidence="3 4" key="1">
    <citation type="submission" date="2018-08" db="EMBL/GenBank/DDBJ databases">
        <authorList>
            <person name="Khan S.A."/>
            <person name="Jeon C.O."/>
            <person name="Chun B.H."/>
            <person name="Jeong S.E."/>
        </authorList>
    </citation>
    <scope>NUCLEOTIDE SEQUENCE [LARGE SCALE GENOMIC DNA]</scope>
    <source>
        <strain evidence="3 4">S-16</strain>
    </source>
</reference>
<evidence type="ECO:0000313" key="4">
    <source>
        <dbReference type="Proteomes" id="UP000267464"/>
    </source>
</evidence>
<feature type="region of interest" description="Disordered" evidence="1">
    <location>
        <begin position="109"/>
        <end position="150"/>
    </location>
</feature>
<dbReference type="InterPro" id="IPR047525">
    <property type="entry name" value="TfoX-like"/>
</dbReference>
<gene>
    <name evidence="3" type="ORF">DZC73_06290</name>
</gene>
<sequence length="150" mass="15968">MAYEELAAHSAELLAPLGAVKLRRMFGGHGIYVDDLFIALIAFDQLFLKTDDQTRAQFEGAGGEPFVYEASGKPVTVSAYWTVPAEAMESPALMQPWARLAIAAALRARASKPSSTRRKPKATEAAPAAKPRKAKAAAPRGKASARGSRG</sequence>
<organism evidence="3 4">
    <name type="scientific">Piscinibacter terrae</name>
    <dbReference type="NCBI Taxonomy" id="2496871"/>
    <lineage>
        <taxon>Bacteria</taxon>
        <taxon>Pseudomonadati</taxon>
        <taxon>Pseudomonadota</taxon>
        <taxon>Betaproteobacteria</taxon>
        <taxon>Burkholderiales</taxon>
        <taxon>Sphaerotilaceae</taxon>
        <taxon>Piscinibacter</taxon>
    </lineage>
</organism>
<reference evidence="3 4" key="2">
    <citation type="submission" date="2018-12" db="EMBL/GenBank/DDBJ databases">
        <title>Rhizobacter gummiphilus sp. nov., a rubber-degrading bacterium isolated from the soil of a botanical garden in Japan.</title>
        <authorList>
            <person name="Shunsuke S.S."/>
        </authorList>
    </citation>
    <scope>NUCLEOTIDE SEQUENCE [LARGE SCALE GENOMIC DNA]</scope>
    <source>
        <strain evidence="3 4">S-16</strain>
    </source>
</reference>
<evidence type="ECO:0000256" key="1">
    <source>
        <dbReference type="SAM" id="MobiDB-lite"/>
    </source>
</evidence>
<dbReference type="PANTHER" id="PTHR36121">
    <property type="entry name" value="PROTEIN SXY"/>
    <property type="match status" value="1"/>
</dbReference>
<dbReference type="Gene3D" id="3.30.1460.30">
    <property type="entry name" value="YgaC/TfoX-N like chaperone"/>
    <property type="match status" value="1"/>
</dbReference>
<dbReference type="InterPro" id="IPR007076">
    <property type="entry name" value="TfoX_N"/>
</dbReference>
<dbReference type="Proteomes" id="UP000267464">
    <property type="component" value="Unassembled WGS sequence"/>
</dbReference>
<feature type="compositionally biased region" description="Low complexity" evidence="1">
    <location>
        <begin position="136"/>
        <end position="150"/>
    </location>
</feature>
<evidence type="ECO:0000313" key="3">
    <source>
        <dbReference type="EMBL" id="RQP26896.1"/>
    </source>
</evidence>
<proteinExistence type="predicted"/>
<dbReference type="PANTHER" id="PTHR36121:SF1">
    <property type="entry name" value="PROTEIN SXY"/>
    <property type="match status" value="1"/>
</dbReference>